<feature type="domain" description="Methyltransferase" evidence="3">
    <location>
        <begin position="32"/>
        <end position="122"/>
    </location>
</feature>
<proteinExistence type="predicted"/>
<protein>
    <submittedName>
        <fullName evidence="4">Pimeloyl-CoA biosynthesis protein BioC</fullName>
    </submittedName>
</protein>
<evidence type="ECO:0000256" key="1">
    <source>
        <dbReference type="ARBA" id="ARBA00022603"/>
    </source>
</evidence>
<dbReference type="SUPFAM" id="SSF53335">
    <property type="entry name" value="S-adenosyl-L-methionine-dependent methyltransferases"/>
    <property type="match status" value="1"/>
</dbReference>
<dbReference type="InterPro" id="IPR041698">
    <property type="entry name" value="Methyltransf_25"/>
</dbReference>
<dbReference type="RefSeq" id="WP_097174795.1">
    <property type="nucleotide sequence ID" value="NZ_OBML01000005.1"/>
</dbReference>
<dbReference type="Pfam" id="PF13649">
    <property type="entry name" value="Methyltransf_25"/>
    <property type="match status" value="1"/>
</dbReference>
<dbReference type="AlphaFoldDB" id="A0A285SEW5"/>
<dbReference type="STRING" id="538381.GCA_001696535_02197"/>
<evidence type="ECO:0000256" key="2">
    <source>
        <dbReference type="ARBA" id="ARBA00022679"/>
    </source>
</evidence>
<reference evidence="4 5" key="1">
    <citation type="submission" date="2017-08" db="EMBL/GenBank/DDBJ databases">
        <authorList>
            <person name="de Groot N.N."/>
        </authorList>
    </citation>
    <scope>NUCLEOTIDE SEQUENCE [LARGE SCALE GENOMIC DNA]</scope>
    <source>
        <strain evidence="4 5">USBA 352</strain>
    </source>
</reference>
<dbReference type="PANTHER" id="PTHR43861">
    <property type="entry name" value="TRANS-ACONITATE 2-METHYLTRANSFERASE-RELATED"/>
    <property type="match status" value="1"/>
</dbReference>
<dbReference type="Gene3D" id="3.40.50.150">
    <property type="entry name" value="Vaccinia Virus protein VP39"/>
    <property type="match status" value="1"/>
</dbReference>
<dbReference type="InterPro" id="IPR029063">
    <property type="entry name" value="SAM-dependent_MTases_sf"/>
</dbReference>
<keyword evidence="1" id="KW-0489">Methyltransferase</keyword>
<name>A0A285SEW5_9HYPH</name>
<dbReference type="EMBL" id="OBML01000005">
    <property type="protein sequence ID" value="SOC06434.1"/>
    <property type="molecule type" value="Genomic_DNA"/>
</dbReference>
<evidence type="ECO:0000259" key="3">
    <source>
        <dbReference type="Pfam" id="PF13649"/>
    </source>
</evidence>
<dbReference type="GO" id="GO:0032259">
    <property type="term" value="P:methylation"/>
    <property type="evidence" value="ECO:0007669"/>
    <property type="project" value="UniProtKB-KW"/>
</dbReference>
<keyword evidence="2" id="KW-0808">Transferase</keyword>
<dbReference type="Proteomes" id="UP000219331">
    <property type="component" value="Unassembled WGS sequence"/>
</dbReference>
<dbReference type="GO" id="GO:0008168">
    <property type="term" value="F:methyltransferase activity"/>
    <property type="evidence" value="ECO:0007669"/>
    <property type="project" value="UniProtKB-KW"/>
</dbReference>
<dbReference type="CDD" id="cd02440">
    <property type="entry name" value="AdoMet_MTases"/>
    <property type="match status" value="1"/>
</dbReference>
<keyword evidence="5" id="KW-1185">Reference proteome</keyword>
<accession>A0A285SEW5</accession>
<evidence type="ECO:0000313" key="5">
    <source>
        <dbReference type="Proteomes" id="UP000219331"/>
    </source>
</evidence>
<dbReference type="OrthoDB" id="9808140at2"/>
<dbReference type="PANTHER" id="PTHR43861:SF1">
    <property type="entry name" value="TRANS-ACONITATE 2-METHYLTRANSFERASE"/>
    <property type="match status" value="1"/>
</dbReference>
<organism evidence="4 5">
    <name type="scientific">Stappia indica</name>
    <dbReference type="NCBI Taxonomy" id="538381"/>
    <lineage>
        <taxon>Bacteria</taxon>
        <taxon>Pseudomonadati</taxon>
        <taxon>Pseudomonadota</taxon>
        <taxon>Alphaproteobacteria</taxon>
        <taxon>Hyphomicrobiales</taxon>
        <taxon>Stappiaceae</taxon>
        <taxon>Stappia</taxon>
    </lineage>
</organism>
<evidence type="ECO:0000313" key="4">
    <source>
        <dbReference type="EMBL" id="SOC06434.1"/>
    </source>
</evidence>
<sequence>MSTPEALAVPRPVPQTGERLLEILTDRKARNVLDIGCGHGALSRSLAAKGFAMTGIDPDEDAVAAARKAVPDARFEQATAEALPFADGSFDAAIFLNALHHVPEAVMRQALAETRRVLTKGGALIVVEPLARGTFFEVMRPVEDETEIRAAALRALDADIAGGHWHVVRHDTYDRLSDFAALEEFIDYLVAVDPARETVADERRGELDALFKANATASEKGFRLIQPLTLYELHPAAG</sequence>
<gene>
    <name evidence="4" type="ORF">SAMN05421512_10592</name>
</gene>